<dbReference type="EMBL" id="VSIX01000026">
    <property type="protein sequence ID" value="TYB31859.1"/>
    <property type="molecule type" value="Genomic_DNA"/>
</dbReference>
<dbReference type="GO" id="GO:0070043">
    <property type="term" value="F:rRNA (guanine-N7-)-methyltransferase activity"/>
    <property type="evidence" value="ECO:0007669"/>
    <property type="project" value="UniProtKB-UniRule"/>
</dbReference>
<feature type="binding site" evidence="6">
    <location>
        <begin position="74"/>
        <end position="76"/>
    </location>
    <ligand>
        <name>S-adenosyl-L-methionine</name>
        <dbReference type="ChEBI" id="CHEBI:59789"/>
    </ligand>
</feature>
<reference evidence="7" key="1">
    <citation type="submission" date="2019-08" db="EMBL/GenBank/DDBJ databases">
        <title>Genomic characterization of a novel candidate phylum (ARYD3) from a high temperature, high salinity tertiary oil reservoir in north central Oklahoma, USA.</title>
        <authorList>
            <person name="Youssef N.H."/>
            <person name="Yadav A."/>
            <person name="Elshahed M.S."/>
        </authorList>
    </citation>
    <scope>NUCLEOTIDE SEQUENCE [LARGE SCALE GENOMIC DNA]</scope>
    <source>
        <strain evidence="7">ARYD3</strain>
    </source>
</reference>
<evidence type="ECO:0000313" key="8">
    <source>
        <dbReference type="Proteomes" id="UP000324143"/>
    </source>
</evidence>
<comment type="function">
    <text evidence="6">Specifically methylates the N7 position of a guanine in 16S rRNA.</text>
</comment>
<evidence type="ECO:0000256" key="6">
    <source>
        <dbReference type="HAMAP-Rule" id="MF_00074"/>
    </source>
</evidence>
<feature type="binding site" evidence="6">
    <location>
        <position position="119"/>
    </location>
    <ligand>
        <name>S-adenosyl-L-methionine</name>
        <dbReference type="ChEBI" id="CHEBI:59789"/>
    </ligand>
</feature>
<feature type="binding site" evidence="6">
    <location>
        <position position="51"/>
    </location>
    <ligand>
        <name>S-adenosyl-L-methionine</name>
        <dbReference type="ChEBI" id="CHEBI:59789"/>
    </ligand>
</feature>
<sequence length="181" mass="20550">MNNIIANYIDLLLKYKKQTNIIGTNKREEIKTIIRDSIINIPSKSYVLDFGTGAGIPGLPNKIYNPSIEISFLDKSRKKMNILTHILLTLNIKHDKILTGLASKFFQKYESSFDIVLSRGVGNAEYVLQNSLPFLKSTGTIYLWKPKNFNGVSFSKSKYNICSINVITKKDCKIVKLDIKK</sequence>
<dbReference type="InterPro" id="IPR029063">
    <property type="entry name" value="SAM-dependent_MTases_sf"/>
</dbReference>
<evidence type="ECO:0000256" key="5">
    <source>
        <dbReference type="ARBA" id="ARBA00022691"/>
    </source>
</evidence>
<dbReference type="SUPFAM" id="SSF53335">
    <property type="entry name" value="S-adenosyl-L-methionine-dependent methyltransferases"/>
    <property type="match status" value="1"/>
</dbReference>
<keyword evidence="3 6" id="KW-0489">Methyltransferase</keyword>
<dbReference type="Pfam" id="PF02527">
    <property type="entry name" value="GidB"/>
    <property type="match status" value="1"/>
</dbReference>
<keyword evidence="2 6" id="KW-0698">rRNA processing</keyword>
<proteinExistence type="inferred from homology"/>
<evidence type="ECO:0000256" key="4">
    <source>
        <dbReference type="ARBA" id="ARBA00022679"/>
    </source>
</evidence>
<evidence type="ECO:0000256" key="1">
    <source>
        <dbReference type="ARBA" id="ARBA00022490"/>
    </source>
</evidence>
<keyword evidence="4 6" id="KW-0808">Transferase</keyword>
<evidence type="ECO:0000313" key="7">
    <source>
        <dbReference type="EMBL" id="TYB31859.1"/>
    </source>
</evidence>
<dbReference type="PANTHER" id="PTHR31760:SF0">
    <property type="entry name" value="S-ADENOSYL-L-METHIONINE-DEPENDENT METHYLTRANSFERASES SUPERFAMILY PROTEIN"/>
    <property type="match status" value="1"/>
</dbReference>
<comment type="caution">
    <text evidence="6">Lacks conserved residue(s) required for the propagation of feature annotation.</text>
</comment>
<comment type="similarity">
    <text evidence="6">Belongs to the methyltransferase superfamily. RNA methyltransferase RsmG family.</text>
</comment>
<dbReference type="EC" id="2.1.1.-" evidence="6"/>
<keyword evidence="8" id="KW-1185">Reference proteome</keyword>
<name>A0A5D0MMP6_9BACT</name>
<accession>A0A5D0MMP6</accession>
<keyword evidence="5 6" id="KW-0949">S-adenosyl-L-methionine</keyword>
<evidence type="ECO:0000256" key="3">
    <source>
        <dbReference type="ARBA" id="ARBA00022603"/>
    </source>
</evidence>
<gene>
    <name evidence="6" type="primary">rsmG</name>
    <name evidence="7" type="ORF">FXF47_01960</name>
</gene>
<evidence type="ECO:0000256" key="2">
    <source>
        <dbReference type="ARBA" id="ARBA00022552"/>
    </source>
</evidence>
<dbReference type="Gene3D" id="3.40.50.150">
    <property type="entry name" value="Vaccinia Virus protein VP39"/>
    <property type="match status" value="1"/>
</dbReference>
<comment type="caution">
    <text evidence="7">The sequence shown here is derived from an EMBL/GenBank/DDBJ whole genome shotgun (WGS) entry which is preliminary data.</text>
</comment>
<dbReference type="GO" id="GO:0005829">
    <property type="term" value="C:cytosol"/>
    <property type="evidence" value="ECO:0007669"/>
    <property type="project" value="TreeGrafter"/>
</dbReference>
<dbReference type="Proteomes" id="UP000324143">
    <property type="component" value="Unassembled WGS sequence"/>
</dbReference>
<dbReference type="AlphaFoldDB" id="A0A5D0MMP6"/>
<comment type="subcellular location">
    <subcellularLocation>
        <location evidence="6">Cytoplasm</location>
    </subcellularLocation>
</comment>
<organism evidence="7 8">
    <name type="scientific">Candidatus Mcinerneyibacterium aminivorans</name>
    <dbReference type="NCBI Taxonomy" id="2703815"/>
    <lineage>
        <taxon>Bacteria</taxon>
        <taxon>Candidatus Macinerneyibacteriota</taxon>
        <taxon>Candidatus Mcinerneyibacteria</taxon>
        <taxon>Candidatus Mcinerneyibacteriales</taxon>
        <taxon>Candidatus Mcinerneyibacteriaceae</taxon>
        <taxon>Candidatus Mcinerneyibacterium</taxon>
    </lineage>
</organism>
<protein>
    <recommendedName>
        <fullName evidence="6">Ribosomal RNA small subunit methyltransferase G</fullName>
        <ecNumber evidence="6">2.1.1.-</ecNumber>
    </recommendedName>
    <alternativeName>
        <fullName evidence="6">16S rRNA 7-methylguanosine methyltransferase</fullName>
        <shortName evidence="6">16S rRNA m7G methyltransferase</shortName>
    </alternativeName>
</protein>
<dbReference type="InterPro" id="IPR003682">
    <property type="entry name" value="rRNA_ssu_MeTfrase_G"/>
</dbReference>
<dbReference type="PANTHER" id="PTHR31760">
    <property type="entry name" value="S-ADENOSYL-L-METHIONINE-DEPENDENT METHYLTRANSFERASES SUPERFAMILY PROTEIN"/>
    <property type="match status" value="1"/>
</dbReference>
<keyword evidence="1 6" id="KW-0963">Cytoplasm</keyword>
<dbReference type="HAMAP" id="MF_00074">
    <property type="entry name" value="16SrRNA_methyltr_G"/>
    <property type="match status" value="1"/>
</dbReference>